<dbReference type="InterPro" id="IPR014729">
    <property type="entry name" value="Rossmann-like_a/b/a_fold"/>
</dbReference>
<comment type="function">
    <text evidence="1 13">Is required not only for elongation of protein synthesis but also for the initiation of all mRNA translation through initiator tRNA(fMet) aminoacylation.</text>
</comment>
<keyword evidence="5 13" id="KW-0820">tRNA-binding</keyword>
<feature type="binding site" evidence="13">
    <location>
        <position position="132"/>
    </location>
    <ligand>
        <name>Zn(2+)</name>
        <dbReference type="ChEBI" id="CHEBI:29105"/>
    </ligand>
</feature>
<evidence type="ECO:0000256" key="12">
    <source>
        <dbReference type="ARBA" id="ARBA00047364"/>
    </source>
</evidence>
<dbReference type="GO" id="GO:0006431">
    <property type="term" value="P:methionyl-tRNA aminoacylation"/>
    <property type="evidence" value="ECO:0007669"/>
    <property type="project" value="UniProtKB-UniRule"/>
</dbReference>
<evidence type="ECO:0000256" key="4">
    <source>
        <dbReference type="ARBA" id="ARBA00022490"/>
    </source>
</evidence>
<sequence>MNDLKTFYITTPIYYPSGKYHIGSAYTTCLCDSVKKYKILKGFDARFLTGNDEHGQKMAETALKNNKTPQEHVDYMAELSKDLWKTLKIDYDDFIRTTEDRHENVVQSIFEQLLAQDDIYLGEYSGHYCVSCEAYFTETQLLDGNICPDCGKETKILKEETYFLRLSKYADRLLKYIDEHPGFIVPESRKNEVVQFIKSGLNDLSVSRTAFDWGVKVKSNPKHVVYVWIDALSNYITALGYGSKNDDLFKKYWLDGDEVVHVVGKDILRFHAIYWPIMLMALDIPIKFRLFAHGWYLMKDGKMSKSKGNVIYPEQLVQVYGLDAFRYYIVRELTYGHDGEFTPEDYIKRINTDLVNDYGNLVSRSVSMVNKYFGGSVKKTKHQHDYREFELDLQETANKAFSRYQEAMDDFKISEAISEISALVKRTNKLIDDTFPWELAKNEDLKDVLESVMYHLLEGIRLITIMYQPFLIESTPKVFEDIQVEEAYQRFSSYDFGQKQTYHVKEKIEHLFPRLDLEKESELIKKMMEENAPKEESKKVFQMKDDIEYDDFSKLDLVVGHIEDASAHPNADKLLVFKVNTGDRVRTIVSGIAKFYKAEDLIGKMVMVVANLKPVKLRGILSEGMILSAETGDKLLKVIELDQSLEAGDKIS</sequence>
<dbReference type="PANTHER" id="PTHR43326:SF1">
    <property type="entry name" value="METHIONINE--TRNA LIGASE, MITOCHONDRIAL"/>
    <property type="match status" value="1"/>
</dbReference>
<keyword evidence="6 13" id="KW-0436">Ligase</keyword>
<evidence type="ECO:0000259" key="14">
    <source>
        <dbReference type="PROSITE" id="PS50886"/>
    </source>
</evidence>
<dbReference type="InterPro" id="IPR014758">
    <property type="entry name" value="Met-tRNA_synth"/>
</dbReference>
<evidence type="ECO:0000256" key="13">
    <source>
        <dbReference type="HAMAP-Rule" id="MF_01228"/>
    </source>
</evidence>
<dbReference type="Proteomes" id="UP000512167">
    <property type="component" value="Chromosome"/>
</dbReference>
<keyword evidence="13" id="KW-0862">Zinc</keyword>
<dbReference type="SUPFAM" id="SSF50249">
    <property type="entry name" value="Nucleic acid-binding proteins"/>
    <property type="match status" value="1"/>
</dbReference>
<dbReference type="CDD" id="cd02800">
    <property type="entry name" value="tRNA_bind_EcMetRS_like"/>
    <property type="match status" value="1"/>
</dbReference>
<dbReference type="CDD" id="cd00814">
    <property type="entry name" value="MetRS_core"/>
    <property type="match status" value="1"/>
</dbReference>
<feature type="short sequence motif" description="'KMSKS' region" evidence="13">
    <location>
        <begin position="302"/>
        <end position="306"/>
    </location>
</feature>
<dbReference type="SUPFAM" id="SSF52374">
    <property type="entry name" value="Nucleotidylyl transferase"/>
    <property type="match status" value="1"/>
</dbReference>
<dbReference type="GO" id="GO:0005737">
    <property type="term" value="C:cytoplasm"/>
    <property type="evidence" value="ECO:0007669"/>
    <property type="project" value="UniProtKB-SubCell"/>
</dbReference>
<keyword evidence="10 13" id="KW-0648">Protein biosynthesis</keyword>
<name>A0A7L6N240_9MOLU</name>
<dbReference type="PROSITE" id="PS50886">
    <property type="entry name" value="TRBD"/>
    <property type="match status" value="1"/>
</dbReference>
<dbReference type="InterPro" id="IPR041872">
    <property type="entry name" value="Anticodon_Met"/>
</dbReference>
<dbReference type="EC" id="6.1.1.10" evidence="13"/>
<feature type="binding site" evidence="13">
    <location>
        <position position="129"/>
    </location>
    <ligand>
        <name>Zn(2+)</name>
        <dbReference type="ChEBI" id="CHEBI:29105"/>
    </ligand>
</feature>
<dbReference type="CDD" id="cd07957">
    <property type="entry name" value="Anticodon_Ia_Met"/>
    <property type="match status" value="1"/>
</dbReference>
<dbReference type="InterPro" id="IPR023457">
    <property type="entry name" value="Met-tRNA_synth_2"/>
</dbReference>
<evidence type="ECO:0000256" key="7">
    <source>
        <dbReference type="ARBA" id="ARBA00022741"/>
    </source>
</evidence>
<comment type="subcellular location">
    <subcellularLocation>
        <location evidence="2 13">Cytoplasm</location>
    </subcellularLocation>
</comment>
<evidence type="ECO:0000256" key="11">
    <source>
        <dbReference type="ARBA" id="ARBA00023146"/>
    </source>
</evidence>
<evidence type="ECO:0000256" key="10">
    <source>
        <dbReference type="ARBA" id="ARBA00022917"/>
    </source>
</evidence>
<dbReference type="InterPro" id="IPR033911">
    <property type="entry name" value="MetRS_core"/>
</dbReference>
<dbReference type="EMBL" id="CP051151">
    <property type="protein sequence ID" value="QLY40326.1"/>
    <property type="molecule type" value="Genomic_DNA"/>
</dbReference>
<keyword evidence="7 13" id="KW-0547">Nucleotide-binding</keyword>
<evidence type="ECO:0000256" key="5">
    <source>
        <dbReference type="ARBA" id="ARBA00022555"/>
    </source>
</evidence>
<accession>A0A7L6N240</accession>
<feature type="domain" description="TRNA-binding" evidence="14">
    <location>
        <begin position="551"/>
        <end position="652"/>
    </location>
</feature>
<keyword evidence="4 13" id="KW-0963">Cytoplasm</keyword>
<dbReference type="RefSeq" id="WP_376739664.1">
    <property type="nucleotide sequence ID" value="NZ_CP051151.1"/>
</dbReference>
<dbReference type="Pfam" id="PF01588">
    <property type="entry name" value="tRNA_bind"/>
    <property type="match status" value="1"/>
</dbReference>
<reference evidence="15 16" key="1">
    <citation type="submission" date="2020-04" db="EMBL/GenBank/DDBJ databases">
        <authorList>
            <person name="Zheng R.K."/>
            <person name="Sun C.M."/>
        </authorList>
    </citation>
    <scope>NUCLEOTIDE SEQUENCE [LARGE SCALE GENOMIC DNA]</scope>
    <source>
        <strain evidence="16">zrk29</strain>
    </source>
</reference>
<dbReference type="FunFam" id="2.170.220.10:FF:000002">
    <property type="entry name" value="Methionine--tRNA ligase"/>
    <property type="match status" value="1"/>
</dbReference>
<dbReference type="Pfam" id="PF19303">
    <property type="entry name" value="Anticodon_3"/>
    <property type="match status" value="1"/>
</dbReference>
<protein>
    <recommendedName>
        <fullName evidence="13">Methionine--tRNA ligase</fullName>
        <ecNumber evidence="13">6.1.1.10</ecNumber>
    </recommendedName>
    <alternativeName>
        <fullName evidence="13">Methionyl-tRNA synthetase</fullName>
        <shortName evidence="13">MetRS</shortName>
    </alternativeName>
</protein>
<dbReference type="InterPro" id="IPR015413">
    <property type="entry name" value="Methionyl/Leucyl_tRNA_Synth"/>
</dbReference>
<dbReference type="AlphaFoldDB" id="A0A7L6N240"/>
<dbReference type="NCBIfam" id="TIGR00398">
    <property type="entry name" value="metG"/>
    <property type="match status" value="1"/>
</dbReference>
<dbReference type="FunFam" id="2.40.50.140:FF:000042">
    <property type="entry name" value="Methionine--tRNA ligase"/>
    <property type="match status" value="1"/>
</dbReference>
<evidence type="ECO:0000256" key="8">
    <source>
        <dbReference type="ARBA" id="ARBA00022840"/>
    </source>
</evidence>
<evidence type="ECO:0000256" key="6">
    <source>
        <dbReference type="ARBA" id="ARBA00022598"/>
    </source>
</evidence>
<dbReference type="InterPro" id="IPR012340">
    <property type="entry name" value="NA-bd_OB-fold"/>
</dbReference>
<dbReference type="GO" id="GO:0004825">
    <property type="term" value="F:methionine-tRNA ligase activity"/>
    <property type="evidence" value="ECO:0007669"/>
    <property type="project" value="UniProtKB-UniRule"/>
</dbReference>
<evidence type="ECO:0000256" key="9">
    <source>
        <dbReference type="ARBA" id="ARBA00022884"/>
    </source>
</evidence>
<comment type="subunit">
    <text evidence="3 13">Homodimer.</text>
</comment>
<dbReference type="Gene3D" id="2.40.50.140">
    <property type="entry name" value="Nucleic acid-binding proteins"/>
    <property type="match status" value="1"/>
</dbReference>
<feature type="short sequence motif" description="'HIGH' region" evidence="13">
    <location>
        <begin position="14"/>
        <end position="24"/>
    </location>
</feature>
<dbReference type="PRINTS" id="PR01041">
    <property type="entry name" value="TRNASYNTHMET"/>
</dbReference>
<dbReference type="Gene3D" id="2.170.220.10">
    <property type="match status" value="1"/>
</dbReference>
<organism evidence="15 16">
    <name type="scientific">Hujiaoplasma nucleasis</name>
    <dbReference type="NCBI Taxonomy" id="2725268"/>
    <lineage>
        <taxon>Bacteria</taxon>
        <taxon>Bacillati</taxon>
        <taxon>Mycoplasmatota</taxon>
        <taxon>Mollicutes</taxon>
        <taxon>Candidatus Izemoplasmatales</taxon>
        <taxon>Hujiaoplasmataceae</taxon>
        <taxon>Hujiaoplasma</taxon>
    </lineage>
</organism>
<dbReference type="InterPro" id="IPR009080">
    <property type="entry name" value="tRNAsynth_Ia_anticodon-bd"/>
</dbReference>
<dbReference type="GO" id="GO:0005524">
    <property type="term" value="F:ATP binding"/>
    <property type="evidence" value="ECO:0007669"/>
    <property type="project" value="UniProtKB-UniRule"/>
</dbReference>
<dbReference type="GO" id="GO:0046872">
    <property type="term" value="F:metal ion binding"/>
    <property type="evidence" value="ECO:0007669"/>
    <property type="project" value="UniProtKB-KW"/>
</dbReference>
<keyword evidence="11 13" id="KW-0030">Aminoacyl-tRNA synthetase</keyword>
<evidence type="ECO:0000313" key="16">
    <source>
        <dbReference type="Proteomes" id="UP000512167"/>
    </source>
</evidence>
<proteinExistence type="inferred from homology"/>
<comment type="caution">
    <text evidence="13">Lacks conserved residue(s) required for the propagation of feature annotation.</text>
</comment>
<dbReference type="Pfam" id="PF09334">
    <property type="entry name" value="tRNA-synt_1g"/>
    <property type="match status" value="1"/>
</dbReference>
<comment type="similarity">
    <text evidence="13">Belongs to the class-I aminoacyl-tRNA synthetase family. MetG type 2A subfamily.</text>
</comment>
<dbReference type="SUPFAM" id="SSF47323">
    <property type="entry name" value="Anticodon-binding domain of a subclass of class I aminoacyl-tRNA synthetases"/>
    <property type="match status" value="1"/>
</dbReference>
<dbReference type="HAMAP" id="MF_01228">
    <property type="entry name" value="Met_tRNA_synth_type2"/>
    <property type="match status" value="1"/>
</dbReference>
<dbReference type="KEGG" id="tbk:HF295_05410"/>
<keyword evidence="9 13" id="KW-0694">RNA-binding</keyword>
<keyword evidence="16" id="KW-1185">Reference proteome</keyword>
<gene>
    <name evidence="13 15" type="primary">metG</name>
    <name evidence="15" type="ORF">HF295_05410</name>
</gene>
<keyword evidence="8 13" id="KW-0067">ATP-binding</keyword>
<feature type="binding site" evidence="13">
    <location>
        <position position="150"/>
    </location>
    <ligand>
        <name>Zn(2+)</name>
        <dbReference type="ChEBI" id="CHEBI:29105"/>
    </ligand>
</feature>
<dbReference type="InterPro" id="IPR004495">
    <property type="entry name" value="Met-tRNA-synth_bsu_C"/>
</dbReference>
<evidence type="ECO:0000313" key="15">
    <source>
        <dbReference type="EMBL" id="QLY40326.1"/>
    </source>
</evidence>
<evidence type="ECO:0000256" key="1">
    <source>
        <dbReference type="ARBA" id="ARBA00003314"/>
    </source>
</evidence>
<dbReference type="PANTHER" id="PTHR43326">
    <property type="entry name" value="METHIONYL-TRNA SYNTHETASE"/>
    <property type="match status" value="1"/>
</dbReference>
<comment type="cofactor">
    <cofactor evidence="13">
        <name>Zn(2+)</name>
        <dbReference type="ChEBI" id="CHEBI:29105"/>
    </cofactor>
    <text evidence="13">Binds 1 zinc ion per subunit.</text>
</comment>
<dbReference type="Gene3D" id="1.10.730.10">
    <property type="entry name" value="Isoleucyl-tRNA Synthetase, Domain 1"/>
    <property type="match status" value="1"/>
</dbReference>
<comment type="catalytic activity">
    <reaction evidence="12 13">
        <text>tRNA(Met) + L-methionine + ATP = L-methionyl-tRNA(Met) + AMP + diphosphate</text>
        <dbReference type="Rhea" id="RHEA:13481"/>
        <dbReference type="Rhea" id="RHEA-COMP:9667"/>
        <dbReference type="Rhea" id="RHEA-COMP:9698"/>
        <dbReference type="ChEBI" id="CHEBI:30616"/>
        <dbReference type="ChEBI" id="CHEBI:33019"/>
        <dbReference type="ChEBI" id="CHEBI:57844"/>
        <dbReference type="ChEBI" id="CHEBI:78442"/>
        <dbReference type="ChEBI" id="CHEBI:78530"/>
        <dbReference type="ChEBI" id="CHEBI:456215"/>
        <dbReference type="EC" id="6.1.1.10"/>
    </reaction>
</comment>
<evidence type="ECO:0000256" key="3">
    <source>
        <dbReference type="ARBA" id="ARBA00011738"/>
    </source>
</evidence>
<dbReference type="NCBIfam" id="NF008900">
    <property type="entry name" value="PRK12267.1"/>
    <property type="match status" value="1"/>
</dbReference>
<dbReference type="GO" id="GO:0000049">
    <property type="term" value="F:tRNA binding"/>
    <property type="evidence" value="ECO:0007669"/>
    <property type="project" value="UniProtKB-UniRule"/>
</dbReference>
<dbReference type="Gene3D" id="3.40.50.620">
    <property type="entry name" value="HUPs"/>
    <property type="match status" value="1"/>
</dbReference>
<evidence type="ECO:0000256" key="2">
    <source>
        <dbReference type="ARBA" id="ARBA00004496"/>
    </source>
</evidence>
<feature type="binding site" evidence="13">
    <location>
        <position position="147"/>
    </location>
    <ligand>
        <name>Zn(2+)</name>
        <dbReference type="ChEBI" id="CHEBI:29105"/>
    </ligand>
</feature>
<keyword evidence="13" id="KW-0479">Metal-binding</keyword>
<dbReference type="InterPro" id="IPR002547">
    <property type="entry name" value="tRNA-bd_dom"/>
</dbReference>
<dbReference type="NCBIfam" id="TIGR00399">
    <property type="entry name" value="metG_C_term"/>
    <property type="match status" value="1"/>
</dbReference>